<dbReference type="RefSeq" id="XP_004338594.1">
    <property type="nucleotide sequence ID" value="XM_004338546.1"/>
</dbReference>
<keyword evidence="2" id="KW-1185">Reference proteome</keyword>
<dbReference type="VEuPathDB" id="AmoebaDB:ACA1_087640"/>
<name>L8GX04_ACACF</name>
<feature type="non-terminal residue" evidence="1">
    <location>
        <position position="1"/>
    </location>
</feature>
<dbReference type="GeneID" id="14917369"/>
<evidence type="ECO:0000313" key="1">
    <source>
        <dbReference type="EMBL" id="ELR16581.1"/>
    </source>
</evidence>
<organism evidence="1 2">
    <name type="scientific">Acanthamoeba castellanii (strain ATCC 30010 / Neff)</name>
    <dbReference type="NCBI Taxonomy" id="1257118"/>
    <lineage>
        <taxon>Eukaryota</taxon>
        <taxon>Amoebozoa</taxon>
        <taxon>Discosea</taxon>
        <taxon>Longamoebia</taxon>
        <taxon>Centramoebida</taxon>
        <taxon>Acanthamoebidae</taxon>
        <taxon>Acanthamoeba</taxon>
    </lineage>
</organism>
<dbReference type="Proteomes" id="UP000011083">
    <property type="component" value="Unassembled WGS sequence"/>
</dbReference>
<protein>
    <submittedName>
        <fullName evidence="1">Uncharacterized protein</fullName>
    </submittedName>
</protein>
<dbReference type="KEGG" id="acan:ACA1_087640"/>
<sequence length="975" mass="106879">MTVQFDYGDVFFNETLYVADAVSYLGCSASTCSSSCDSSTPFTGTTCYDNQTCLNMTQGYVYDKATLTAGDNKFYALTFPPCSNLIVLAFPSSGSVALYMGQDSVVYPSGSGYYWGSSAGNSRPVPRSFCCGQGSPNFDANQPLFINVYANSNVTYELFIYDMNELLPAKYFYRYIDMTVTCGDSECSTWSDPSCTNTGITLPSNETGMHYLAMRGKDPLPGVQFESNDAQVSFWRQVETVSPHQLLEAYEPSLANCSVSFVNLVNADGESVAESAPLELYEPECDEIKFEAAVAGLHSLNALYDTATSNDNFYQLLFYSNAFVATDGWFGCKSWVDQSFVRKKATYNTTQSSIRCSSVDPAFNATTDPCCNNLGLTKDFIAMGRLLFEDNCVAREIDYAVTTCEAVQARVEAMCSSEPGCMYLSLEDYAASMEFEDDPTRNCAANIIDAGGFRSQDHGGDCEARLLGTYCDSVIDCPKGQACSVFRRCAIPCQVDSDCPTNSTCQWGGACSHVPLDVAAQNALLAECVMEKMSDEEKNYIRAQWGLTDAQSEGLAFFDVFVANVTAPTCKGGPEIDMYSRTGHCEGSPSCNWAPDYYCESNCENKTYATTPAEPDHFCGLCSAEDPESCFEVSQYWGCYMTGDKNIIDNGKGCEWFKMLFSPDVYSTDLSVSSQNYIDQECVFDMGLVTSAHLCLTSSSYGTVNKWFLGDCEYVRLEVDSYGQSRYVCDSYCHLHSTATANYELLCNPQVCEDLFGGPWNPVAQSCVLKSYQSYSECLFSPYGSLLYWNHEFAWNLPALDTASSCTAGSCFPHGPGIDQTDCEAAGACDDAELTNPLLYRNVTTGDPFDPIDGVCVYPFQLEADSFGVTVSCPEWAKQGRVGCIDYHVYSEADCLASVPKYGTPRWMRSAATQGDCLAYGMGCLEETYTYAESVMGNPGTAFLSPKNESACLAAGGTPTPYYNWHQGTWYCARH</sequence>
<gene>
    <name evidence="1" type="ORF">ACA1_087640</name>
</gene>
<dbReference type="GO" id="GO:0006935">
    <property type="term" value="P:chemotaxis"/>
    <property type="evidence" value="ECO:0007669"/>
    <property type="project" value="TreeGrafter"/>
</dbReference>
<accession>L8GX04</accession>
<dbReference type="EMBL" id="KB007985">
    <property type="protein sequence ID" value="ELR16581.1"/>
    <property type="molecule type" value="Genomic_DNA"/>
</dbReference>
<dbReference type="PANTHER" id="PTHR32102">
    <property type="entry name" value="DUF1084 DOMAIN-CONTAINING PROTEIN-RELATED"/>
    <property type="match status" value="1"/>
</dbReference>
<dbReference type="AlphaFoldDB" id="L8GX04"/>
<reference evidence="1 2" key="1">
    <citation type="journal article" date="2013" name="Genome Biol.">
        <title>Genome of Acanthamoeba castellanii highlights extensive lateral gene transfer and early evolution of tyrosine kinase signaling.</title>
        <authorList>
            <person name="Clarke M."/>
            <person name="Lohan A.J."/>
            <person name="Liu B."/>
            <person name="Lagkouvardos I."/>
            <person name="Roy S."/>
            <person name="Zafar N."/>
            <person name="Bertelli C."/>
            <person name="Schilde C."/>
            <person name="Kianianmomeni A."/>
            <person name="Burglin T.R."/>
            <person name="Frech C."/>
            <person name="Turcotte B."/>
            <person name="Kopec K.O."/>
            <person name="Synnott J.M."/>
            <person name="Choo C."/>
            <person name="Paponov I."/>
            <person name="Finkler A."/>
            <person name="Soon Heng Tan C."/>
            <person name="Hutchins A.P."/>
            <person name="Weinmeier T."/>
            <person name="Rattei T."/>
            <person name="Chu J.S."/>
            <person name="Gimenez G."/>
            <person name="Irimia M."/>
            <person name="Rigden D.J."/>
            <person name="Fitzpatrick D.A."/>
            <person name="Lorenzo-Morales J."/>
            <person name="Bateman A."/>
            <person name="Chiu C.H."/>
            <person name="Tang P."/>
            <person name="Hegemann P."/>
            <person name="Fromm H."/>
            <person name="Raoult D."/>
            <person name="Greub G."/>
            <person name="Miranda-Saavedra D."/>
            <person name="Chen N."/>
            <person name="Nash P."/>
            <person name="Ginger M.L."/>
            <person name="Horn M."/>
            <person name="Schaap P."/>
            <person name="Caler L."/>
            <person name="Loftus B."/>
        </authorList>
    </citation>
    <scope>NUCLEOTIDE SEQUENCE [LARGE SCALE GENOMIC DNA]</scope>
    <source>
        <strain evidence="1 2">Neff</strain>
    </source>
</reference>
<proteinExistence type="predicted"/>
<evidence type="ECO:0000313" key="2">
    <source>
        <dbReference type="Proteomes" id="UP000011083"/>
    </source>
</evidence>